<dbReference type="EMBL" id="NPDY01000003">
    <property type="protein sequence ID" value="PJZ70530.1"/>
    <property type="molecule type" value="Genomic_DNA"/>
</dbReference>
<feature type="transmembrane region" description="Helical" evidence="1">
    <location>
        <begin position="184"/>
        <end position="200"/>
    </location>
</feature>
<dbReference type="Proteomes" id="UP000231990">
    <property type="component" value="Unassembled WGS sequence"/>
</dbReference>
<dbReference type="AlphaFoldDB" id="A0A2M9ZQL2"/>
<dbReference type="EMBL" id="NPDZ01000002">
    <property type="protein sequence ID" value="PJZ74366.1"/>
    <property type="molecule type" value="Genomic_DNA"/>
</dbReference>
<feature type="transmembrane region" description="Helical" evidence="1">
    <location>
        <begin position="206"/>
        <end position="223"/>
    </location>
</feature>
<protein>
    <recommendedName>
        <fullName evidence="6">Glycosyltransferase RgtA/B/C/D-like domain-containing protein</fullName>
    </recommendedName>
</protein>
<feature type="transmembrane region" description="Helical" evidence="1">
    <location>
        <begin position="326"/>
        <end position="342"/>
    </location>
</feature>
<feature type="transmembrane region" description="Helical" evidence="1">
    <location>
        <begin position="106"/>
        <end position="126"/>
    </location>
</feature>
<feature type="transmembrane region" description="Helical" evidence="1">
    <location>
        <begin position="235"/>
        <end position="252"/>
    </location>
</feature>
<keyword evidence="1" id="KW-0812">Transmembrane</keyword>
<keyword evidence="1" id="KW-1133">Transmembrane helix</keyword>
<dbReference type="Proteomes" id="UP000231962">
    <property type="component" value="Unassembled WGS sequence"/>
</dbReference>
<evidence type="ECO:0000313" key="2">
    <source>
        <dbReference type="EMBL" id="PJZ70530.1"/>
    </source>
</evidence>
<name>A0A2M9ZQL2_9LEPT</name>
<evidence type="ECO:0000313" key="5">
    <source>
        <dbReference type="Proteomes" id="UP000231990"/>
    </source>
</evidence>
<feature type="transmembrane region" description="Helical" evidence="1">
    <location>
        <begin position="20"/>
        <end position="38"/>
    </location>
</feature>
<organism evidence="3 5">
    <name type="scientific">Leptospira perolatii</name>
    <dbReference type="NCBI Taxonomy" id="2023191"/>
    <lineage>
        <taxon>Bacteria</taxon>
        <taxon>Pseudomonadati</taxon>
        <taxon>Spirochaetota</taxon>
        <taxon>Spirochaetia</taxon>
        <taxon>Leptospirales</taxon>
        <taxon>Leptospiraceae</taxon>
        <taxon>Leptospira</taxon>
    </lineage>
</organism>
<feature type="transmembrane region" description="Helical" evidence="1">
    <location>
        <begin position="157"/>
        <end position="177"/>
    </location>
</feature>
<feature type="transmembrane region" description="Helical" evidence="1">
    <location>
        <begin position="133"/>
        <end position="151"/>
    </location>
</feature>
<feature type="transmembrane region" description="Helical" evidence="1">
    <location>
        <begin position="354"/>
        <end position="374"/>
    </location>
</feature>
<sequence length="518" mass="59226">MKSRETNISVKMRTFFSQPVVRYVFLFPTAFFISYFAVNSAFLNQPYQEMGDLAANALQIMRASEGREMLGAYSRFQVNHIGPITFYYLGWIAKPLFFVVSEHGKYSIGILLYNYAFLCISLFLLYKKLEVRSSLLALTLSLFVCLAAAGPDIFSSIWGPSVILFPMFLFIVSCLFLKRGMPEGLLWSLVSGTFIVQNQIGGLTIVVPMFLICGGWGIYSLGWKKYISSREHWKFFGIGLLFALIAFLPPIIQEIQSFPGNLSKVLALGAKNKTVHKPGPVFEYLFSYYLGPFPLLTKIPKDLILGVLILLPGIYRERLHVWEKDLYSIFLIGFFLSLFGAFKLQGGLVSHVYWFEYVFAAVLYYLNFRLLASLVGKISVEKQSRLYKAVLFLLVLVTLRLGKADFTYVDSPEKFLDAMQPQKDVLYKIEWGFGDENHIQGHLATGVVLRMARQQIPVCVSEKWNFLFPEDYRCEARKNAPKIKRVVFETLDPPSPEFRAGKEGVFEYKNTRMTLMKQ</sequence>
<evidence type="ECO:0000256" key="1">
    <source>
        <dbReference type="SAM" id="Phobius"/>
    </source>
</evidence>
<evidence type="ECO:0008006" key="6">
    <source>
        <dbReference type="Google" id="ProtNLM"/>
    </source>
</evidence>
<keyword evidence="1" id="KW-0472">Membrane</keyword>
<accession>A0A2M9ZQL2</accession>
<evidence type="ECO:0000313" key="4">
    <source>
        <dbReference type="Proteomes" id="UP000231962"/>
    </source>
</evidence>
<feature type="transmembrane region" description="Helical" evidence="1">
    <location>
        <begin position="295"/>
        <end position="314"/>
    </location>
</feature>
<comment type="caution">
    <text evidence="3">The sequence shown here is derived from an EMBL/GenBank/DDBJ whole genome shotgun (WGS) entry which is preliminary data.</text>
</comment>
<gene>
    <name evidence="2" type="ORF">CH360_05960</name>
    <name evidence="3" type="ORF">CH373_05540</name>
</gene>
<keyword evidence="4" id="KW-1185">Reference proteome</keyword>
<proteinExistence type="predicted"/>
<reference evidence="4 5" key="1">
    <citation type="submission" date="2017-07" db="EMBL/GenBank/DDBJ databases">
        <title>Leptospira spp. isolated from tropical soils.</title>
        <authorList>
            <person name="Thibeaux R."/>
            <person name="Iraola G."/>
            <person name="Ferres I."/>
            <person name="Bierque E."/>
            <person name="Girault D."/>
            <person name="Soupe-Gilbert M.-E."/>
            <person name="Picardeau M."/>
            <person name="Goarant C."/>
        </authorList>
    </citation>
    <scope>NUCLEOTIDE SEQUENCE [LARGE SCALE GENOMIC DNA]</scope>
    <source>
        <strain evidence="3 5">FH1-B-B1</strain>
        <strain evidence="2 4">FH1-B-C1</strain>
    </source>
</reference>
<evidence type="ECO:0000313" key="3">
    <source>
        <dbReference type="EMBL" id="PJZ74366.1"/>
    </source>
</evidence>